<proteinExistence type="predicted"/>
<dbReference type="GO" id="GO:0046872">
    <property type="term" value="F:metal ion binding"/>
    <property type="evidence" value="ECO:0007669"/>
    <property type="project" value="UniProtKB-KW"/>
</dbReference>
<evidence type="ECO:0000256" key="9">
    <source>
        <dbReference type="ARBA" id="ARBA00023014"/>
    </source>
</evidence>
<dbReference type="InterPro" id="IPR036094">
    <property type="entry name" value="NadA_sf"/>
</dbReference>
<evidence type="ECO:0000256" key="1">
    <source>
        <dbReference type="ARBA" id="ARBA00001966"/>
    </source>
</evidence>
<dbReference type="Gene3D" id="3.40.50.10800">
    <property type="entry name" value="NadA-like"/>
    <property type="match status" value="2"/>
</dbReference>
<dbReference type="GO" id="GO:0034628">
    <property type="term" value="P:'de novo' NAD+ biosynthetic process from L-aspartate"/>
    <property type="evidence" value="ECO:0007669"/>
    <property type="project" value="TreeGrafter"/>
</dbReference>
<dbReference type="GO" id="GO:0051539">
    <property type="term" value="F:4 iron, 4 sulfur cluster binding"/>
    <property type="evidence" value="ECO:0007669"/>
    <property type="project" value="UniProtKB-KW"/>
</dbReference>
<dbReference type="PANTHER" id="PTHR30573">
    <property type="entry name" value="QUINOLINATE SYNTHETASE A"/>
    <property type="match status" value="1"/>
</dbReference>
<evidence type="ECO:0000256" key="5">
    <source>
        <dbReference type="ARBA" id="ARBA00022642"/>
    </source>
</evidence>
<keyword evidence="6" id="KW-0808">Transferase</keyword>
<evidence type="ECO:0000313" key="10">
    <source>
        <dbReference type="EMBL" id="GAF74037.1"/>
    </source>
</evidence>
<organism evidence="10">
    <name type="scientific">marine sediment metagenome</name>
    <dbReference type="NCBI Taxonomy" id="412755"/>
    <lineage>
        <taxon>unclassified sequences</taxon>
        <taxon>metagenomes</taxon>
        <taxon>ecological metagenomes</taxon>
    </lineage>
</organism>
<dbReference type="AlphaFoldDB" id="X0SDS6"/>
<protein>
    <recommendedName>
        <fullName evidence="3">quinolinate synthase</fullName>
        <ecNumber evidence="3">2.5.1.72</ecNumber>
    </recommendedName>
</protein>
<dbReference type="GO" id="GO:0005829">
    <property type="term" value="C:cytosol"/>
    <property type="evidence" value="ECO:0007669"/>
    <property type="project" value="TreeGrafter"/>
</dbReference>
<dbReference type="PANTHER" id="PTHR30573:SF0">
    <property type="entry name" value="QUINOLINATE SYNTHASE, CHLOROPLASTIC"/>
    <property type="match status" value="1"/>
</dbReference>
<keyword evidence="9" id="KW-0411">Iron-sulfur</keyword>
<dbReference type="GO" id="GO:0008987">
    <property type="term" value="F:quinolinate synthetase A activity"/>
    <property type="evidence" value="ECO:0007669"/>
    <property type="project" value="InterPro"/>
</dbReference>
<gene>
    <name evidence="10" type="ORF">S01H1_10748</name>
</gene>
<keyword evidence="4" id="KW-0004">4Fe-4S</keyword>
<feature type="non-terminal residue" evidence="10">
    <location>
        <position position="101"/>
    </location>
</feature>
<dbReference type="Pfam" id="PF02445">
    <property type="entry name" value="NadA"/>
    <property type="match status" value="1"/>
</dbReference>
<evidence type="ECO:0000256" key="8">
    <source>
        <dbReference type="ARBA" id="ARBA00023004"/>
    </source>
</evidence>
<dbReference type="EMBL" id="BARS01005477">
    <property type="protein sequence ID" value="GAF74037.1"/>
    <property type="molecule type" value="Genomic_DNA"/>
</dbReference>
<keyword evidence="5" id="KW-0662">Pyridine nucleotide biosynthesis</keyword>
<evidence type="ECO:0000256" key="7">
    <source>
        <dbReference type="ARBA" id="ARBA00022723"/>
    </source>
</evidence>
<accession>X0SDS6</accession>
<comment type="cofactor">
    <cofactor evidence="1">
        <name>[4Fe-4S] cluster</name>
        <dbReference type="ChEBI" id="CHEBI:49883"/>
    </cofactor>
</comment>
<dbReference type="InterPro" id="IPR003473">
    <property type="entry name" value="NadA"/>
</dbReference>
<comment type="caution">
    <text evidence="10">The sequence shown here is derived from an EMBL/GenBank/DDBJ whole genome shotgun (WGS) entry which is preliminary data.</text>
</comment>
<name>X0SDS6_9ZZZZ</name>
<evidence type="ECO:0000256" key="3">
    <source>
        <dbReference type="ARBA" id="ARBA00012669"/>
    </source>
</evidence>
<evidence type="ECO:0000256" key="2">
    <source>
        <dbReference type="ARBA" id="ARBA00005065"/>
    </source>
</evidence>
<evidence type="ECO:0000256" key="6">
    <source>
        <dbReference type="ARBA" id="ARBA00022679"/>
    </source>
</evidence>
<sequence>MELPELAQRIQQKKEDYKGDMLILGHHYQRDEIIRFSDYVGDSYILAETAAKNKDIRYTVFCGVSFMAESARILAGESDIVVQPDTSAGCPLADMADIEDV</sequence>
<reference evidence="10" key="1">
    <citation type="journal article" date="2014" name="Front. Microbiol.">
        <title>High frequency of phylogenetically diverse reductive dehalogenase-homologous genes in deep subseafloor sedimentary metagenomes.</title>
        <authorList>
            <person name="Kawai M."/>
            <person name="Futagami T."/>
            <person name="Toyoda A."/>
            <person name="Takaki Y."/>
            <person name="Nishi S."/>
            <person name="Hori S."/>
            <person name="Arai W."/>
            <person name="Tsubouchi T."/>
            <person name="Morono Y."/>
            <person name="Uchiyama I."/>
            <person name="Ito T."/>
            <person name="Fujiyama A."/>
            <person name="Inagaki F."/>
            <person name="Takami H."/>
        </authorList>
    </citation>
    <scope>NUCLEOTIDE SEQUENCE</scope>
    <source>
        <strain evidence="10">Expedition CK06-06</strain>
    </source>
</reference>
<keyword evidence="7" id="KW-0479">Metal-binding</keyword>
<dbReference type="UniPathway" id="UPA00253">
    <property type="reaction ID" value="UER00327"/>
</dbReference>
<comment type="pathway">
    <text evidence="2">Cofactor biosynthesis; NAD(+) biosynthesis; quinolinate from iminoaspartate: step 1/1.</text>
</comment>
<evidence type="ECO:0000256" key="4">
    <source>
        <dbReference type="ARBA" id="ARBA00022485"/>
    </source>
</evidence>
<dbReference type="EC" id="2.5.1.72" evidence="3"/>
<keyword evidence="8" id="KW-0408">Iron</keyword>
<dbReference type="SUPFAM" id="SSF142754">
    <property type="entry name" value="NadA-like"/>
    <property type="match status" value="1"/>
</dbReference>